<dbReference type="InterPro" id="IPR000169">
    <property type="entry name" value="Pept_cys_AS"/>
</dbReference>
<evidence type="ECO:0000256" key="4">
    <source>
        <dbReference type="ARBA" id="ARBA00022807"/>
    </source>
</evidence>
<accession>A0ABR0Y3L5</accession>
<evidence type="ECO:0000256" key="5">
    <source>
        <dbReference type="ARBA" id="ARBA00023145"/>
    </source>
</evidence>
<feature type="domain" description="Cathepsin propeptide inhibitor" evidence="9">
    <location>
        <begin position="41"/>
        <end position="101"/>
    </location>
</feature>
<keyword evidence="4" id="KW-0788">Thiol protease</keyword>
<dbReference type="InterPro" id="IPR000668">
    <property type="entry name" value="Peptidase_C1A_C"/>
</dbReference>
<organism evidence="10 11">
    <name type="scientific">Huso huso</name>
    <name type="common">Beluga</name>
    <name type="synonym">Acipenser huso</name>
    <dbReference type="NCBI Taxonomy" id="61971"/>
    <lineage>
        <taxon>Eukaryota</taxon>
        <taxon>Metazoa</taxon>
        <taxon>Chordata</taxon>
        <taxon>Craniata</taxon>
        <taxon>Vertebrata</taxon>
        <taxon>Euteleostomi</taxon>
        <taxon>Actinopterygii</taxon>
        <taxon>Chondrostei</taxon>
        <taxon>Acipenseriformes</taxon>
        <taxon>Acipenseridae</taxon>
        <taxon>Huso</taxon>
    </lineage>
</organism>
<evidence type="ECO:0000256" key="2">
    <source>
        <dbReference type="ARBA" id="ARBA00022670"/>
    </source>
</evidence>
<evidence type="ECO:0000313" key="10">
    <source>
        <dbReference type="EMBL" id="KAK6467069.1"/>
    </source>
</evidence>
<dbReference type="SMART" id="SM00645">
    <property type="entry name" value="Pept_C1"/>
    <property type="match status" value="1"/>
</dbReference>
<keyword evidence="2" id="KW-0645">Protease</keyword>
<dbReference type="Pfam" id="PF00112">
    <property type="entry name" value="Peptidase_C1"/>
    <property type="match status" value="1"/>
</dbReference>
<keyword evidence="3" id="KW-0378">Hydrolase</keyword>
<feature type="chain" id="PRO_5046459074" evidence="7">
    <location>
        <begin position="33"/>
        <end position="342"/>
    </location>
</feature>
<keyword evidence="11" id="KW-1185">Reference proteome</keyword>
<evidence type="ECO:0000313" key="11">
    <source>
        <dbReference type="Proteomes" id="UP001369086"/>
    </source>
</evidence>
<dbReference type="PANTHER" id="PTHR12411">
    <property type="entry name" value="CYSTEINE PROTEASE FAMILY C1-RELATED"/>
    <property type="match status" value="1"/>
</dbReference>
<sequence>MMLLTFNFTLPARIMWYGTLLVLVAMAMPVSAQDWSLDSEWEEWKQTYRKQYNGMNEEVIRRSVWEKNMKLIAAHNQEYELGMHSYELGMNQLGDMTTEEVAEKMTGLQMPLSRDPDNTFIPDPNMELPKSVDYRKKGYVTPVRNQGSCGSCWAFSSVGALEGQLKKTTGQLVELSPQNLVDCTTDNDGCGGGYMTNAFKYVQENNGIDSEEAYPYTGEQGECIYNKTGQAATCKGFKEIPEGSERALQSAVAKVGPVSVGIDATLYSFQFYKRGVYYDPACNKDDINHAVLAVGYGSYKGKKYWIIKNSWSEDWGNKGYILMARNRNNMCGIANLASYPIM</sequence>
<evidence type="ECO:0000256" key="6">
    <source>
        <dbReference type="ARBA" id="ARBA00023157"/>
    </source>
</evidence>
<dbReference type="Gene3D" id="3.90.70.10">
    <property type="entry name" value="Cysteine proteinases"/>
    <property type="match status" value="1"/>
</dbReference>
<dbReference type="InterPro" id="IPR013128">
    <property type="entry name" value="Peptidase_C1A"/>
</dbReference>
<dbReference type="Pfam" id="PF08246">
    <property type="entry name" value="Inhibitor_I29"/>
    <property type="match status" value="1"/>
</dbReference>
<dbReference type="SUPFAM" id="SSF54001">
    <property type="entry name" value="Cysteine proteinases"/>
    <property type="match status" value="1"/>
</dbReference>
<feature type="signal peptide" evidence="7">
    <location>
        <begin position="1"/>
        <end position="32"/>
    </location>
</feature>
<gene>
    <name evidence="10" type="ORF">HHUSO_G35441</name>
</gene>
<proteinExistence type="inferred from homology"/>
<evidence type="ECO:0000256" key="3">
    <source>
        <dbReference type="ARBA" id="ARBA00022801"/>
    </source>
</evidence>
<dbReference type="PROSITE" id="PS00640">
    <property type="entry name" value="THIOL_PROTEASE_ASN"/>
    <property type="match status" value="1"/>
</dbReference>
<protein>
    <submittedName>
        <fullName evidence="10">Cathepsin K-like</fullName>
    </submittedName>
</protein>
<dbReference type="EMBL" id="JAHFZB010000051">
    <property type="protein sequence ID" value="KAK6467069.1"/>
    <property type="molecule type" value="Genomic_DNA"/>
</dbReference>
<dbReference type="PRINTS" id="PR00705">
    <property type="entry name" value="PAPAIN"/>
</dbReference>
<evidence type="ECO:0000259" key="8">
    <source>
        <dbReference type="SMART" id="SM00645"/>
    </source>
</evidence>
<dbReference type="CDD" id="cd02248">
    <property type="entry name" value="Peptidase_C1A"/>
    <property type="match status" value="1"/>
</dbReference>
<dbReference type="SMART" id="SM00848">
    <property type="entry name" value="Inhibitor_I29"/>
    <property type="match status" value="1"/>
</dbReference>
<evidence type="ECO:0000256" key="7">
    <source>
        <dbReference type="SAM" id="SignalP"/>
    </source>
</evidence>
<name>A0ABR0Y3L5_HUSHU</name>
<evidence type="ECO:0000259" key="9">
    <source>
        <dbReference type="SMART" id="SM00848"/>
    </source>
</evidence>
<keyword evidence="7" id="KW-0732">Signal</keyword>
<feature type="domain" description="Peptidase C1A papain C-terminal" evidence="8">
    <location>
        <begin position="128"/>
        <end position="341"/>
    </location>
</feature>
<dbReference type="InterPro" id="IPR013201">
    <property type="entry name" value="Prot_inhib_I29"/>
</dbReference>
<dbReference type="InterPro" id="IPR039417">
    <property type="entry name" value="Peptidase_C1A_papain-like"/>
</dbReference>
<dbReference type="PROSITE" id="PS00639">
    <property type="entry name" value="THIOL_PROTEASE_HIS"/>
    <property type="match status" value="1"/>
</dbReference>
<keyword evidence="5" id="KW-0865">Zymogen</keyword>
<evidence type="ECO:0000256" key="1">
    <source>
        <dbReference type="ARBA" id="ARBA00008455"/>
    </source>
</evidence>
<dbReference type="InterPro" id="IPR025660">
    <property type="entry name" value="Pept_his_AS"/>
</dbReference>
<dbReference type="InterPro" id="IPR025661">
    <property type="entry name" value="Pept_asp_AS"/>
</dbReference>
<comment type="caution">
    <text evidence="10">The sequence shown here is derived from an EMBL/GenBank/DDBJ whole genome shotgun (WGS) entry which is preliminary data.</text>
</comment>
<comment type="similarity">
    <text evidence="1">Belongs to the peptidase C1 family.</text>
</comment>
<reference evidence="10 11" key="1">
    <citation type="submission" date="2021-05" db="EMBL/GenBank/DDBJ databases">
        <authorList>
            <person name="Zahm M."/>
            <person name="Klopp C."/>
            <person name="Cabau C."/>
            <person name="Kuhl H."/>
            <person name="Suciu R."/>
            <person name="Ciorpac M."/>
            <person name="Holostenco D."/>
            <person name="Gessner J."/>
            <person name="Wuertz S."/>
            <person name="Hohne C."/>
            <person name="Stock M."/>
            <person name="Gislard M."/>
            <person name="Lluch J."/>
            <person name="Milhes M."/>
            <person name="Lampietro C."/>
            <person name="Lopez Roques C."/>
            <person name="Donnadieu C."/>
            <person name="Du K."/>
            <person name="Schartl M."/>
            <person name="Guiguen Y."/>
        </authorList>
    </citation>
    <scope>NUCLEOTIDE SEQUENCE [LARGE SCALE GENOMIC DNA]</scope>
    <source>
        <strain evidence="10">Hh-F2</strain>
        <tissue evidence="10">Blood</tissue>
    </source>
</reference>
<keyword evidence="6" id="KW-1015">Disulfide bond</keyword>
<dbReference type="Proteomes" id="UP001369086">
    <property type="component" value="Unassembled WGS sequence"/>
</dbReference>
<dbReference type="InterPro" id="IPR038765">
    <property type="entry name" value="Papain-like_cys_pep_sf"/>
</dbReference>
<dbReference type="PROSITE" id="PS00139">
    <property type="entry name" value="THIOL_PROTEASE_CYS"/>
    <property type="match status" value="1"/>
</dbReference>